<accession>A0AAV4QK01</accession>
<keyword evidence="2" id="KW-1185">Reference proteome</keyword>
<reference evidence="1 2" key="1">
    <citation type="submission" date="2021-06" db="EMBL/GenBank/DDBJ databases">
        <title>Caerostris darwini draft genome.</title>
        <authorList>
            <person name="Kono N."/>
            <person name="Arakawa K."/>
        </authorList>
    </citation>
    <scope>NUCLEOTIDE SEQUENCE [LARGE SCALE GENOMIC DNA]</scope>
</reference>
<gene>
    <name evidence="1" type="ORF">CDAR_597881</name>
</gene>
<dbReference type="Proteomes" id="UP001054837">
    <property type="component" value="Unassembled WGS sequence"/>
</dbReference>
<protein>
    <submittedName>
        <fullName evidence="1">Uncharacterized protein</fullName>
    </submittedName>
</protein>
<organism evidence="1 2">
    <name type="scientific">Caerostris darwini</name>
    <dbReference type="NCBI Taxonomy" id="1538125"/>
    <lineage>
        <taxon>Eukaryota</taxon>
        <taxon>Metazoa</taxon>
        <taxon>Ecdysozoa</taxon>
        <taxon>Arthropoda</taxon>
        <taxon>Chelicerata</taxon>
        <taxon>Arachnida</taxon>
        <taxon>Araneae</taxon>
        <taxon>Araneomorphae</taxon>
        <taxon>Entelegynae</taxon>
        <taxon>Araneoidea</taxon>
        <taxon>Araneidae</taxon>
        <taxon>Caerostris</taxon>
    </lineage>
</organism>
<evidence type="ECO:0000313" key="2">
    <source>
        <dbReference type="Proteomes" id="UP001054837"/>
    </source>
</evidence>
<comment type="caution">
    <text evidence="1">The sequence shown here is derived from an EMBL/GenBank/DDBJ whole genome shotgun (WGS) entry which is preliminary data.</text>
</comment>
<dbReference type="EMBL" id="BPLQ01004647">
    <property type="protein sequence ID" value="GIY09490.1"/>
    <property type="molecule type" value="Genomic_DNA"/>
</dbReference>
<sequence length="112" mass="12680">MAEVWKHYASKDDGRRLWVIITGDIHKTFLKSWGLLVVEIKTHIFGDCPKYSILPTPDGHSPNSARSICATTASCAVRGWLMPLSGIWKAGKRMSCRCCKVRWMMQCPMNPL</sequence>
<name>A0AAV4QK01_9ARAC</name>
<evidence type="ECO:0000313" key="1">
    <source>
        <dbReference type="EMBL" id="GIY09490.1"/>
    </source>
</evidence>
<proteinExistence type="predicted"/>
<dbReference type="AlphaFoldDB" id="A0AAV4QK01"/>